<evidence type="ECO:0000313" key="5">
    <source>
        <dbReference type="EnsemblMetazoa" id="LLOJ006053-PA"/>
    </source>
</evidence>
<dbReference type="VEuPathDB" id="VectorBase:LLOJ006053"/>
<protein>
    <submittedName>
        <fullName evidence="4">Putative cuticle protein</fullName>
    </submittedName>
</protein>
<dbReference type="PANTHER" id="PTHR12236:SF79">
    <property type="entry name" value="CUTICULAR PROTEIN 50CB-RELATED"/>
    <property type="match status" value="1"/>
</dbReference>
<keyword evidence="1 2" id="KW-0193">Cuticle</keyword>
<organism evidence="5 6">
    <name type="scientific">Lutzomyia longipalpis</name>
    <name type="common">Sand fly</name>
    <dbReference type="NCBI Taxonomy" id="7200"/>
    <lineage>
        <taxon>Eukaryota</taxon>
        <taxon>Metazoa</taxon>
        <taxon>Ecdysozoa</taxon>
        <taxon>Arthropoda</taxon>
        <taxon>Hexapoda</taxon>
        <taxon>Insecta</taxon>
        <taxon>Pterygota</taxon>
        <taxon>Neoptera</taxon>
        <taxon>Endopterygota</taxon>
        <taxon>Diptera</taxon>
        <taxon>Nematocera</taxon>
        <taxon>Psychodoidea</taxon>
        <taxon>Psychodidae</taxon>
        <taxon>Lutzomyia</taxon>
        <taxon>Lutzomyia</taxon>
    </lineage>
</organism>
<feature type="region of interest" description="Disordered" evidence="3">
    <location>
        <begin position="163"/>
        <end position="221"/>
    </location>
</feature>
<dbReference type="EMBL" id="AJWK01019392">
    <property type="status" value="NOT_ANNOTATED_CDS"/>
    <property type="molecule type" value="Genomic_DNA"/>
</dbReference>
<name>A0A1B0GJ62_LUTLO</name>
<dbReference type="GO" id="GO:0005615">
    <property type="term" value="C:extracellular space"/>
    <property type="evidence" value="ECO:0007669"/>
    <property type="project" value="TreeGrafter"/>
</dbReference>
<dbReference type="PROSITE" id="PS51155">
    <property type="entry name" value="CHIT_BIND_RR_2"/>
    <property type="match status" value="2"/>
</dbReference>
<dbReference type="PROSITE" id="PS00233">
    <property type="entry name" value="CHIT_BIND_RR_1"/>
    <property type="match status" value="2"/>
</dbReference>
<reference evidence="4" key="2">
    <citation type="journal article" date="2020" name="BMC">
        <title>Leishmania infection induces a limited differential gene expression in the sand fly midgut.</title>
        <authorList>
            <person name="Coutinho-Abreu I.V."/>
            <person name="Serafim T.D."/>
            <person name="Meneses C."/>
            <person name="Kamhawi S."/>
            <person name="Oliveira F."/>
            <person name="Valenzuela J.G."/>
        </authorList>
    </citation>
    <scope>NUCLEOTIDE SEQUENCE</scope>
    <source>
        <strain evidence="4">Jacobina</strain>
        <tissue evidence="4">Midgut</tissue>
    </source>
</reference>
<dbReference type="GO" id="GO:0042302">
    <property type="term" value="F:structural constituent of cuticle"/>
    <property type="evidence" value="ECO:0007669"/>
    <property type="project" value="UniProtKB-UniRule"/>
</dbReference>
<feature type="region of interest" description="Disordered" evidence="3">
    <location>
        <begin position="24"/>
        <end position="70"/>
    </location>
</feature>
<dbReference type="InterPro" id="IPR031311">
    <property type="entry name" value="CHIT_BIND_RR_consensus"/>
</dbReference>
<dbReference type="PANTHER" id="PTHR12236">
    <property type="entry name" value="STRUCTURAL CONTITUENT OF CUTICLE"/>
    <property type="match status" value="1"/>
</dbReference>
<dbReference type="Pfam" id="PF00379">
    <property type="entry name" value="Chitin_bind_4"/>
    <property type="match status" value="2"/>
</dbReference>
<keyword evidence="6" id="KW-1185">Reference proteome</keyword>
<dbReference type="InterPro" id="IPR000618">
    <property type="entry name" value="Insect_cuticle"/>
</dbReference>
<feature type="compositionally biased region" description="Polar residues" evidence="3">
    <location>
        <begin position="291"/>
        <end position="300"/>
    </location>
</feature>
<evidence type="ECO:0000256" key="3">
    <source>
        <dbReference type="SAM" id="MobiDB-lite"/>
    </source>
</evidence>
<accession>A0A1B0GJ62</accession>
<feature type="region of interest" description="Disordered" evidence="3">
    <location>
        <begin position="279"/>
        <end position="300"/>
    </location>
</feature>
<dbReference type="EMBL" id="AJWK01019391">
    <property type="status" value="NOT_ANNOTATED_CDS"/>
    <property type="molecule type" value="Genomic_DNA"/>
</dbReference>
<evidence type="ECO:0000256" key="1">
    <source>
        <dbReference type="ARBA" id="ARBA00022460"/>
    </source>
</evidence>
<evidence type="ECO:0000313" key="4">
    <source>
        <dbReference type="EMBL" id="MBC1170891.1"/>
    </source>
</evidence>
<dbReference type="VEuPathDB" id="VectorBase:LLONM1_005805"/>
<dbReference type="InterPro" id="IPR051217">
    <property type="entry name" value="Insect_Cuticle_Struc_Prot"/>
</dbReference>
<feature type="compositionally biased region" description="Pro residues" evidence="3">
    <location>
        <begin position="183"/>
        <end position="206"/>
    </location>
</feature>
<reference evidence="6" key="1">
    <citation type="submission" date="2012-05" db="EMBL/GenBank/DDBJ databases">
        <title>Whole Genome Assembly of Lutzomyia longipalpis.</title>
        <authorList>
            <person name="Richards S."/>
            <person name="Qu C."/>
            <person name="Dillon R."/>
            <person name="Worley K."/>
            <person name="Scherer S."/>
            <person name="Batterton M."/>
            <person name="Taylor A."/>
            <person name="Hawes A."/>
            <person name="Hernandez B."/>
            <person name="Kovar C."/>
            <person name="Mandapat C."/>
            <person name="Pham C."/>
            <person name="Qu C."/>
            <person name="Jing C."/>
            <person name="Bess C."/>
            <person name="Bandaranaike D."/>
            <person name="Ngo D."/>
            <person name="Ongeri F."/>
            <person name="Arias F."/>
            <person name="Lara F."/>
            <person name="Weissenberger G."/>
            <person name="Kamau G."/>
            <person name="Han H."/>
            <person name="Shen H."/>
            <person name="Dinh H."/>
            <person name="Khalil I."/>
            <person name="Jones J."/>
            <person name="Shafer J."/>
            <person name="Jayaseelan J."/>
            <person name="Quiroz J."/>
            <person name="Blankenburg K."/>
            <person name="Nguyen L."/>
            <person name="Jackson L."/>
            <person name="Francisco L."/>
            <person name="Tang L.-Y."/>
            <person name="Pu L.-L."/>
            <person name="Perales L."/>
            <person name="Lorensuhewa L."/>
            <person name="Munidasa M."/>
            <person name="Coyle M."/>
            <person name="Taylor M."/>
            <person name="Puazo M."/>
            <person name="Firestine M."/>
            <person name="Scheel M."/>
            <person name="Javaid M."/>
            <person name="Wang M."/>
            <person name="Li M."/>
            <person name="Tabassum N."/>
            <person name="Saada N."/>
            <person name="Osuji N."/>
            <person name="Aqrawi P."/>
            <person name="Fu Q."/>
            <person name="Thornton R."/>
            <person name="Raj R."/>
            <person name="Goodspeed R."/>
            <person name="Mata R."/>
            <person name="Najjar R."/>
            <person name="Gubbala S."/>
            <person name="Lee S."/>
            <person name="Denson S."/>
            <person name="Patil S."/>
            <person name="Macmil S."/>
            <person name="Qi S."/>
            <person name="Matskevitch T."/>
            <person name="Palculict T."/>
            <person name="Mathew T."/>
            <person name="Vee V."/>
            <person name="Velamala V."/>
            <person name="Korchina V."/>
            <person name="Cai W."/>
            <person name="Liu W."/>
            <person name="Dai W."/>
            <person name="Zou X."/>
            <person name="Zhu Y."/>
            <person name="Zhang Y."/>
            <person name="Wu Y.-Q."/>
            <person name="Xin Y."/>
            <person name="Nazarath L."/>
            <person name="Kovar C."/>
            <person name="Han Y."/>
            <person name="Muzny D."/>
            <person name="Gibbs R."/>
        </authorList>
    </citation>
    <scope>NUCLEOTIDE SEQUENCE [LARGE SCALE GENOMIC DNA]</scope>
    <source>
        <strain evidence="6">Jacobina</strain>
    </source>
</reference>
<dbReference type="AlphaFoldDB" id="A0A1B0GJ62"/>
<evidence type="ECO:0000256" key="2">
    <source>
        <dbReference type="PROSITE-ProRule" id="PRU00497"/>
    </source>
</evidence>
<evidence type="ECO:0000313" key="6">
    <source>
        <dbReference type="Proteomes" id="UP000092461"/>
    </source>
</evidence>
<reference evidence="5" key="3">
    <citation type="submission" date="2020-05" db="UniProtKB">
        <authorList>
            <consortium name="EnsemblMetazoa"/>
        </authorList>
    </citation>
    <scope>IDENTIFICATION</scope>
    <source>
        <strain evidence="5">Jacobina</strain>
    </source>
</reference>
<proteinExistence type="predicted"/>
<sequence length="300" mass="33602">CLLVCVANAFGDVGIGKNQYLPPDRGYSYDKPNLPFPSGQNPTQVPFPRPPAQPQQPRPPAPPRPYQPPAEDVRMPFEFSYAVNDVPTQNDYSHKAVSDGDVTRGEYRVAMPDGRVQVVRYTADWKNGYNAEVTYEGEICLLVCVANALVMWNGKNQYLPPDRGYSYDKPNLPFPSGQNPTQVPFPRPPAQPQQPRPPAPPRPYQPPAEDHHHHEPGMPFEFSYAVNDVPTQNDYSHKAVSDGDVTRGEYRVAMPDGRVQVVRYTADWKNGYNAEVTYEGTPTYPSGPYGQASNDQGYRY</sequence>
<dbReference type="Proteomes" id="UP000092461">
    <property type="component" value="Unassembled WGS sequence"/>
</dbReference>
<feature type="compositionally biased region" description="Pro residues" evidence="3">
    <location>
        <begin position="45"/>
        <end position="68"/>
    </location>
</feature>
<dbReference type="GO" id="GO:0031012">
    <property type="term" value="C:extracellular matrix"/>
    <property type="evidence" value="ECO:0007669"/>
    <property type="project" value="TreeGrafter"/>
</dbReference>
<dbReference type="EMBL" id="GITU01002188">
    <property type="protein sequence ID" value="MBC1170891.1"/>
    <property type="molecule type" value="Transcribed_RNA"/>
</dbReference>
<dbReference type="EnsemblMetazoa" id="LLOJ006053-RA">
    <property type="protein sequence ID" value="LLOJ006053-PA"/>
    <property type="gene ID" value="LLOJ006053"/>
</dbReference>
<dbReference type="EMBL" id="AJWK01019390">
    <property type="status" value="NOT_ANNOTATED_CDS"/>
    <property type="molecule type" value="Genomic_DNA"/>
</dbReference>